<organism evidence="1 2">
    <name type="scientific">Linderina pennispora</name>
    <dbReference type="NCBI Taxonomy" id="61395"/>
    <lineage>
        <taxon>Eukaryota</taxon>
        <taxon>Fungi</taxon>
        <taxon>Fungi incertae sedis</taxon>
        <taxon>Zoopagomycota</taxon>
        <taxon>Kickxellomycotina</taxon>
        <taxon>Kickxellomycetes</taxon>
        <taxon>Kickxellales</taxon>
        <taxon>Kickxellaceae</taxon>
        <taxon>Linderina</taxon>
    </lineage>
</organism>
<dbReference type="OrthoDB" id="1880105at2759"/>
<dbReference type="RefSeq" id="XP_040742550.1">
    <property type="nucleotide sequence ID" value="XM_040887956.1"/>
</dbReference>
<dbReference type="GeneID" id="63804604"/>
<dbReference type="EMBL" id="MCFD01000009">
    <property type="protein sequence ID" value="ORX68768.1"/>
    <property type="molecule type" value="Genomic_DNA"/>
</dbReference>
<proteinExistence type="predicted"/>
<reference evidence="1 2" key="1">
    <citation type="submission" date="2016-07" db="EMBL/GenBank/DDBJ databases">
        <title>Pervasive Adenine N6-methylation of Active Genes in Fungi.</title>
        <authorList>
            <consortium name="DOE Joint Genome Institute"/>
            <person name="Mondo S.J."/>
            <person name="Dannebaum R.O."/>
            <person name="Kuo R.C."/>
            <person name="Labutti K."/>
            <person name="Haridas S."/>
            <person name="Kuo A."/>
            <person name="Salamov A."/>
            <person name="Ahrendt S.R."/>
            <person name="Lipzen A."/>
            <person name="Sullivan W."/>
            <person name="Andreopoulos W.B."/>
            <person name="Clum A."/>
            <person name="Lindquist E."/>
            <person name="Daum C."/>
            <person name="Ramamoorthy G.K."/>
            <person name="Gryganskyi A."/>
            <person name="Culley D."/>
            <person name="Magnuson J.K."/>
            <person name="James T.Y."/>
            <person name="O'Malley M.A."/>
            <person name="Stajich J.E."/>
            <person name="Spatafora J.W."/>
            <person name="Visel A."/>
            <person name="Grigoriev I.V."/>
        </authorList>
    </citation>
    <scope>NUCLEOTIDE SEQUENCE [LARGE SCALE GENOMIC DNA]</scope>
    <source>
        <strain evidence="1 2">ATCC 12442</strain>
    </source>
</reference>
<sequence length="57" mass="6501">MSSEKPDIKNTAPKQDIPATRLFKVLNPELFMKPNRWCGDHTTVTQSQCLCDSADHR</sequence>
<keyword evidence="2" id="KW-1185">Reference proteome</keyword>
<gene>
    <name evidence="1" type="ORF">DL89DRAFT_268548</name>
</gene>
<name>A0A1Y1W5Z0_9FUNG</name>
<dbReference type="AlphaFoldDB" id="A0A1Y1W5Z0"/>
<comment type="caution">
    <text evidence="1">The sequence shown here is derived from an EMBL/GenBank/DDBJ whole genome shotgun (WGS) entry which is preliminary data.</text>
</comment>
<dbReference type="Proteomes" id="UP000193922">
    <property type="component" value="Unassembled WGS sequence"/>
</dbReference>
<evidence type="ECO:0000313" key="2">
    <source>
        <dbReference type="Proteomes" id="UP000193922"/>
    </source>
</evidence>
<accession>A0A1Y1W5Z0</accession>
<evidence type="ECO:0000313" key="1">
    <source>
        <dbReference type="EMBL" id="ORX68768.1"/>
    </source>
</evidence>
<protein>
    <submittedName>
        <fullName evidence="1">Uncharacterized protein</fullName>
    </submittedName>
</protein>